<dbReference type="Pfam" id="PF01869">
    <property type="entry name" value="BcrAD_BadFG"/>
    <property type="match status" value="2"/>
</dbReference>
<dbReference type="GO" id="GO:0046872">
    <property type="term" value="F:metal ion binding"/>
    <property type="evidence" value="ECO:0007669"/>
    <property type="project" value="UniProtKB-KW"/>
</dbReference>
<reference evidence="7" key="2">
    <citation type="journal article" date="2021" name="PeerJ">
        <title>Extensive microbial diversity within the chicken gut microbiome revealed by metagenomics and culture.</title>
        <authorList>
            <person name="Gilroy R."/>
            <person name="Ravi A."/>
            <person name="Getino M."/>
            <person name="Pursley I."/>
            <person name="Horton D.L."/>
            <person name="Alikhan N.F."/>
            <person name="Baker D."/>
            <person name="Gharbi K."/>
            <person name="Hall N."/>
            <person name="Watson M."/>
            <person name="Adriaenssens E.M."/>
            <person name="Foster-Nyarko E."/>
            <person name="Jarju S."/>
            <person name="Secka A."/>
            <person name="Antonio M."/>
            <person name="Oren A."/>
            <person name="Chaudhuri R.R."/>
            <person name="La Ragione R."/>
            <person name="Hildebrand F."/>
            <person name="Pallen M.J."/>
        </authorList>
    </citation>
    <scope>NUCLEOTIDE SEQUENCE</scope>
    <source>
        <strain evidence="7">21143</strain>
    </source>
</reference>
<evidence type="ECO:0000313" key="8">
    <source>
        <dbReference type="Proteomes" id="UP000886722"/>
    </source>
</evidence>
<dbReference type="SUPFAM" id="SSF53067">
    <property type="entry name" value="Actin-like ATPase domain"/>
    <property type="match status" value="2"/>
</dbReference>
<feature type="domain" description="ATPase BadF/BadG/BcrA/BcrD type" evidence="5">
    <location>
        <begin position="6"/>
        <end position="258"/>
    </location>
</feature>
<feature type="domain" description="DUF2229" evidence="6">
    <location>
        <begin position="672"/>
        <end position="886"/>
    </location>
</feature>
<dbReference type="InterPro" id="IPR002731">
    <property type="entry name" value="ATPase_BadF"/>
</dbReference>
<feature type="domain" description="ATPase BadF/BadG/BcrA/BcrD type" evidence="5">
    <location>
        <begin position="324"/>
        <end position="581"/>
    </location>
</feature>
<comment type="caution">
    <text evidence="7">The sequence shown here is derived from an EMBL/GenBank/DDBJ whole genome shotgun (WGS) entry which is preliminary data.</text>
</comment>
<dbReference type="InterPro" id="IPR043129">
    <property type="entry name" value="ATPase_NBD"/>
</dbReference>
<reference evidence="7" key="1">
    <citation type="submission" date="2020-10" db="EMBL/GenBank/DDBJ databases">
        <authorList>
            <person name="Gilroy R."/>
        </authorList>
    </citation>
    <scope>NUCLEOTIDE SEQUENCE</scope>
    <source>
        <strain evidence="7">21143</strain>
    </source>
</reference>
<comment type="cofactor">
    <cofactor evidence="1">
        <name>[4Fe-4S] cluster</name>
        <dbReference type="ChEBI" id="CHEBI:49883"/>
    </cofactor>
</comment>
<evidence type="ECO:0000259" key="6">
    <source>
        <dbReference type="Pfam" id="PF09989"/>
    </source>
</evidence>
<dbReference type="PANTHER" id="PTHR32329:SF4">
    <property type="entry name" value="ACTIVATOR OF 2-HYDROXYACYL-COA DEHYDRATASE"/>
    <property type="match status" value="1"/>
</dbReference>
<dbReference type="InterPro" id="IPR051805">
    <property type="entry name" value="Dehydratase_Activator_Redct"/>
</dbReference>
<dbReference type="GO" id="GO:0051536">
    <property type="term" value="F:iron-sulfur cluster binding"/>
    <property type="evidence" value="ECO:0007669"/>
    <property type="project" value="UniProtKB-KW"/>
</dbReference>
<proteinExistence type="predicted"/>
<name>A0A9D1GEE5_9BACT</name>
<dbReference type="EMBL" id="DVKT01000035">
    <property type="protein sequence ID" value="HIT39336.1"/>
    <property type="molecule type" value="Genomic_DNA"/>
</dbReference>
<dbReference type="NCBIfam" id="TIGR00241">
    <property type="entry name" value="CoA_E_activ"/>
    <property type="match status" value="1"/>
</dbReference>
<organism evidence="7 8">
    <name type="scientific">Candidatus Caccoplasma intestinavium</name>
    <dbReference type="NCBI Taxonomy" id="2840716"/>
    <lineage>
        <taxon>Bacteria</taxon>
        <taxon>Pseudomonadati</taxon>
        <taxon>Bacteroidota</taxon>
        <taxon>Bacteroidia</taxon>
        <taxon>Bacteroidales</taxon>
        <taxon>Bacteroidaceae</taxon>
        <taxon>Bacteroidaceae incertae sedis</taxon>
        <taxon>Candidatus Caccoplasma</taxon>
    </lineage>
</organism>
<dbReference type="CDD" id="cd24035">
    <property type="entry name" value="ASKHA_NBD_O66634-like_rpt2"/>
    <property type="match status" value="1"/>
</dbReference>
<dbReference type="Pfam" id="PF09989">
    <property type="entry name" value="DUF2229"/>
    <property type="match status" value="1"/>
</dbReference>
<keyword evidence="2" id="KW-0479">Metal-binding</keyword>
<accession>A0A9D1GEE5</accession>
<dbReference type="Proteomes" id="UP000886722">
    <property type="component" value="Unassembled WGS sequence"/>
</dbReference>
<dbReference type="Gene3D" id="3.30.420.40">
    <property type="match status" value="4"/>
</dbReference>
<dbReference type="CDD" id="cd24034">
    <property type="entry name" value="ASKHA_NBD_O66634-like_rpt1"/>
    <property type="match status" value="1"/>
</dbReference>
<keyword evidence="3" id="KW-0408">Iron</keyword>
<evidence type="ECO:0000256" key="3">
    <source>
        <dbReference type="ARBA" id="ARBA00023004"/>
    </source>
</evidence>
<evidence type="ECO:0000256" key="1">
    <source>
        <dbReference type="ARBA" id="ARBA00001966"/>
    </source>
</evidence>
<keyword evidence="4" id="KW-0411">Iron-sulfur</keyword>
<evidence type="ECO:0000256" key="4">
    <source>
        <dbReference type="ARBA" id="ARBA00023014"/>
    </source>
</evidence>
<dbReference type="InterPro" id="IPR018709">
    <property type="entry name" value="CoA_activase_DUF2229"/>
</dbReference>
<evidence type="ECO:0000313" key="7">
    <source>
        <dbReference type="EMBL" id="HIT39336.1"/>
    </source>
</evidence>
<gene>
    <name evidence="7" type="ORF">IAD06_04805</name>
</gene>
<dbReference type="PANTHER" id="PTHR32329">
    <property type="entry name" value="BIFUNCTIONAL PROTEIN [INCLUDES 2-HYDROXYACYL-COA DEHYDRATASE (N-TER) AND ITS ACTIVATOR DOMAIN (C_TERM)-RELATED"/>
    <property type="match status" value="1"/>
</dbReference>
<evidence type="ECO:0000259" key="5">
    <source>
        <dbReference type="Pfam" id="PF01869"/>
    </source>
</evidence>
<sequence length="1402" mass="155873">MNTQKIGIDIGSTTAKIVVLSHDGDIIYSRYERHQAAVYPLIYTFLEEVSALTGDTPCTISITGSVGMGVAERCGLPFVQEVVAATKFVTELYPSIRSIIDIGGEDAKVVFLHKDRPVDLRMNGNCAGGTGAFIDQMAVLLGTSVDDMSNLALRAQTVYPIASRCGVFSKTDVQNLLAKNVSKEDVAASVFHAVAVQTITTLSRGCDISLPILFCGGPLTFIPALRKAFVDYLRLSDGDWVVPGQSHLIPAWGAALSAEDGRSLTAKELLEEWKGNQAQKINILTHRLDPLFPNEDSYTQWRNEKSLSSMRYARWEPGIQEAYLGIDSGSTTTKIILLNSDKEILFTHYVSNNGNPILAVKEGLISLQNQCASNSVILHITGSCVTGYGEELIKAAFGLDEGIIETVAHYMAARQLNERVSFILDIGGQDMKAIFVDKGILTRMELNEACSSGCGSFIETFSRTLGHEVSEFARLACLADSPCDLGTRCTVFMNSKVKQVLREGASVGDIAAGLAYSVVKNCLHKVLKINDFSSFGDCIVVQGGTMRNDAVVRAFEKMSGHTVFRSDRPELMGAYGCALYAQSRNPSFRGMTPDTLIQGAVYTTRQMSCHGCTNQCLIHRYDFTGGNTYYSGNKCEKVFSNKGESSKKGTNAYPEKNKLLFDRLSGNLNGPTIGIPRCLNMYENYPFWHTLFTKAGMNVILSSPSDYKAYERAAKWVMSDNICFPAKVVHSHLLNLCEQQVDRIFFPYVVYERLSDKTRVNSYNCPIVSGYSEIAKSVMPLSIPIDTPVITFKDEKALFRQCCSYLKGLGITEKNIKEAFATALQAQREYEKSVTDYMQSILRENISRKRLTVLLAGRPYHSDMLIQHKISDMIASMGVDVITDDIVRGEHTMPQESRFISQWAYPNRILAAARWAAEQDDNVQFIQLTSFGCGPDAFLVDEVKELLHRHGKSHTLLKIDDVNNIGSIRLRVRSVIESLKMKHGPKPEVLPFITTPPYTSDDVRRKIIVPFFTPFISPLIPDLFRLVGYDVDVLPMSDRIAADYGLQYANNEVCYPATLVVGDIIKAFKEGRYEPSKTAVAMTQTGGQCRATGYIALIKKALVDAGYADVPVVSVSWGDAFDNPQPGFRVNWLKILPIALAAVLFSDCIAKFYYTAVAREKEEGAAAFWRDYYLDKARQAIRQNKPSELLALTREAADRFTSITDVDKQVPKVGIVGEIFLKFHAFAQKNISSWLVDQHIEVVPPTLTEFFLQSFVNKQVNQDNYLEAKKIPDFVLHRVYALVRRQVEKYNRAASHFPLFQPFPDIFETSRYGKEILPLYAQFGEGWLLPAEIVSMAHHGVDHVVSLQPFGCIANHIVSKGVEKKIKTIYPQMNLLSLDFDSGVSDVNVINRMLLFIHGLNG</sequence>
<protein>
    <submittedName>
        <fullName evidence="7">2-hydroxyacyl-CoA dehydratase</fullName>
    </submittedName>
</protein>
<dbReference type="InterPro" id="IPR008275">
    <property type="entry name" value="CoA_E_activase_dom"/>
</dbReference>
<evidence type="ECO:0000256" key="2">
    <source>
        <dbReference type="ARBA" id="ARBA00022723"/>
    </source>
</evidence>